<keyword evidence="2 4" id="KW-0238">DNA-binding</keyword>
<dbReference type="InterPro" id="IPR041490">
    <property type="entry name" value="KstR2_TetR_C"/>
</dbReference>
<dbReference type="PANTHER" id="PTHR30055">
    <property type="entry name" value="HTH-TYPE TRANSCRIPTIONAL REGULATOR RUTR"/>
    <property type="match status" value="1"/>
</dbReference>
<dbReference type="Pfam" id="PF00440">
    <property type="entry name" value="TetR_N"/>
    <property type="match status" value="1"/>
</dbReference>
<sequence length="239" mass="26693">MRPHIVSGVTTNGAQSTSRRELVERQIMEHATRLFAEKGFAGTTLQDIASATGVTRSAMYHYVANKDELLARLVVEIAEQPARLLHEINQRDDLDPVQRLHEMAMSIALHQMQAPERFRLVLLSEADLPDSLANTYRRSRRQVLKEFVTVIDDGIRAGLFYPADSRTAALGIIGMLNWIAFWHHPGQDDGTVAATQLADMATRTVVDPEADTSGKTGPRRILERLRQNLDSLEQTLGTI</sequence>
<dbReference type="SUPFAM" id="SSF48498">
    <property type="entry name" value="Tetracyclin repressor-like, C-terminal domain"/>
    <property type="match status" value="1"/>
</dbReference>
<keyword evidence="3" id="KW-0804">Transcription</keyword>
<evidence type="ECO:0000256" key="3">
    <source>
        <dbReference type="ARBA" id="ARBA00023163"/>
    </source>
</evidence>
<feature type="domain" description="HTH tetR-type" evidence="5">
    <location>
        <begin position="21"/>
        <end position="81"/>
    </location>
</feature>
<reference evidence="6 7" key="1">
    <citation type="journal article" date="2014" name="Appl. Environ. Microbiol.">
        <title>Insights into the Microbial Degradation of Rubber and Gutta-Percha by Analysis of the Complete Genome of Nocardia nova SH22a.</title>
        <authorList>
            <person name="Luo Q."/>
            <person name="Hiessl S."/>
            <person name="Poehlein A."/>
            <person name="Daniel R."/>
            <person name="Steinbuchel A."/>
        </authorList>
    </citation>
    <scope>NUCLEOTIDE SEQUENCE [LARGE SCALE GENOMIC DNA]</scope>
    <source>
        <strain evidence="6">SH22a</strain>
    </source>
</reference>
<evidence type="ECO:0000313" key="7">
    <source>
        <dbReference type="Proteomes" id="UP000019150"/>
    </source>
</evidence>
<evidence type="ECO:0000256" key="2">
    <source>
        <dbReference type="ARBA" id="ARBA00023125"/>
    </source>
</evidence>
<dbReference type="GO" id="GO:0003700">
    <property type="term" value="F:DNA-binding transcription factor activity"/>
    <property type="evidence" value="ECO:0007669"/>
    <property type="project" value="TreeGrafter"/>
</dbReference>
<protein>
    <submittedName>
        <fullName evidence="6">Transcriptional regulator, TetR family</fullName>
    </submittedName>
</protein>
<accession>W5TL93</accession>
<dbReference type="PANTHER" id="PTHR30055:SF234">
    <property type="entry name" value="HTH-TYPE TRANSCRIPTIONAL REGULATOR BETI"/>
    <property type="match status" value="1"/>
</dbReference>
<dbReference type="AlphaFoldDB" id="W5TL93"/>
<dbReference type="Proteomes" id="UP000019150">
    <property type="component" value="Chromosome"/>
</dbReference>
<dbReference type="GO" id="GO:0000976">
    <property type="term" value="F:transcription cis-regulatory region binding"/>
    <property type="evidence" value="ECO:0007669"/>
    <property type="project" value="TreeGrafter"/>
</dbReference>
<proteinExistence type="predicted"/>
<dbReference type="InterPro" id="IPR036271">
    <property type="entry name" value="Tet_transcr_reg_TetR-rel_C_sf"/>
</dbReference>
<dbReference type="OrthoDB" id="3190535at2"/>
<dbReference type="InterPro" id="IPR009057">
    <property type="entry name" value="Homeodomain-like_sf"/>
</dbReference>
<evidence type="ECO:0000313" key="6">
    <source>
        <dbReference type="EMBL" id="AHH19899.1"/>
    </source>
</evidence>
<evidence type="ECO:0000256" key="1">
    <source>
        <dbReference type="ARBA" id="ARBA00023015"/>
    </source>
</evidence>
<dbReference type="HOGENOM" id="CLU_069356_12_4_11"/>
<dbReference type="eggNOG" id="COG1309">
    <property type="taxonomic scope" value="Bacteria"/>
</dbReference>
<feature type="DNA-binding region" description="H-T-H motif" evidence="4">
    <location>
        <begin position="44"/>
        <end position="63"/>
    </location>
</feature>
<dbReference type="PROSITE" id="PS50977">
    <property type="entry name" value="HTH_TETR_2"/>
    <property type="match status" value="1"/>
</dbReference>
<dbReference type="Gene3D" id="1.10.357.10">
    <property type="entry name" value="Tetracycline Repressor, domain 2"/>
    <property type="match status" value="1"/>
</dbReference>
<dbReference type="RefSeq" id="WP_025351287.1">
    <property type="nucleotide sequence ID" value="NZ_CP006850.1"/>
</dbReference>
<gene>
    <name evidence="6" type="ORF">NONO_c51150</name>
</gene>
<dbReference type="Pfam" id="PF17932">
    <property type="entry name" value="TetR_C_24"/>
    <property type="match status" value="1"/>
</dbReference>
<name>W5TL93_9NOCA</name>
<dbReference type="Gene3D" id="1.10.10.60">
    <property type="entry name" value="Homeodomain-like"/>
    <property type="match status" value="1"/>
</dbReference>
<keyword evidence="1" id="KW-0805">Transcription regulation</keyword>
<dbReference type="EMBL" id="CP006850">
    <property type="protein sequence ID" value="AHH19899.1"/>
    <property type="molecule type" value="Genomic_DNA"/>
</dbReference>
<dbReference type="PRINTS" id="PR00455">
    <property type="entry name" value="HTHTETR"/>
</dbReference>
<dbReference type="KEGG" id="nno:NONO_c51150"/>
<dbReference type="InterPro" id="IPR001647">
    <property type="entry name" value="HTH_TetR"/>
</dbReference>
<dbReference type="SUPFAM" id="SSF46689">
    <property type="entry name" value="Homeodomain-like"/>
    <property type="match status" value="1"/>
</dbReference>
<dbReference type="PATRIC" id="fig|1415166.3.peg.5278"/>
<dbReference type="STRING" id="1415166.NONO_c51150"/>
<dbReference type="InterPro" id="IPR050109">
    <property type="entry name" value="HTH-type_TetR-like_transc_reg"/>
</dbReference>
<organism evidence="6 7">
    <name type="scientific">Nocardia nova SH22a</name>
    <dbReference type="NCBI Taxonomy" id="1415166"/>
    <lineage>
        <taxon>Bacteria</taxon>
        <taxon>Bacillati</taxon>
        <taxon>Actinomycetota</taxon>
        <taxon>Actinomycetes</taxon>
        <taxon>Mycobacteriales</taxon>
        <taxon>Nocardiaceae</taxon>
        <taxon>Nocardia</taxon>
    </lineage>
</organism>
<keyword evidence="7" id="KW-1185">Reference proteome</keyword>
<evidence type="ECO:0000256" key="4">
    <source>
        <dbReference type="PROSITE-ProRule" id="PRU00335"/>
    </source>
</evidence>
<evidence type="ECO:0000259" key="5">
    <source>
        <dbReference type="PROSITE" id="PS50977"/>
    </source>
</evidence>